<reference evidence="10" key="1">
    <citation type="submission" date="2020-08" db="EMBL/GenBank/DDBJ databases">
        <title>Ramlibacter sp. GTP1 16S ribosomal RNA gene genome sequencing and assembly.</title>
        <authorList>
            <person name="Kang M."/>
        </authorList>
    </citation>
    <scope>NUCLEOTIDE SEQUENCE</scope>
    <source>
        <strain evidence="10">GTP1</strain>
    </source>
</reference>
<feature type="chain" id="PRO_5038190963" description="Arginine biosynthesis bifunctional protein ArgJ alpha chain" evidence="9">
    <location>
        <begin position="1"/>
        <end position="191"/>
    </location>
</feature>
<keyword evidence="9" id="KW-0963">Cytoplasm</keyword>
<dbReference type="GO" id="GO:0006526">
    <property type="term" value="P:L-arginine biosynthetic process"/>
    <property type="evidence" value="ECO:0007669"/>
    <property type="project" value="UniProtKB-UniRule"/>
</dbReference>
<dbReference type="SUPFAM" id="SSF56266">
    <property type="entry name" value="DmpA/ArgJ-like"/>
    <property type="match status" value="1"/>
</dbReference>
<feature type="chain" id="PRO_5038190962" description="Arginine biosynthesis bifunctional protein ArgJ beta chain" evidence="9">
    <location>
        <begin position="192"/>
        <end position="408"/>
    </location>
</feature>
<dbReference type="PANTHER" id="PTHR23100">
    <property type="entry name" value="ARGININE BIOSYNTHESIS BIFUNCTIONAL PROTEIN ARGJ"/>
    <property type="match status" value="1"/>
</dbReference>
<dbReference type="InterPro" id="IPR016117">
    <property type="entry name" value="ArgJ-like_dom_sf"/>
</dbReference>
<keyword evidence="11" id="KW-1185">Reference proteome</keyword>
<dbReference type="AlphaFoldDB" id="A0A923S2M5"/>
<accession>A0A923S2M5</accession>
<dbReference type="RefSeq" id="WP_187082005.1">
    <property type="nucleotide sequence ID" value="NZ_JACORU010000004.1"/>
</dbReference>
<dbReference type="NCBIfam" id="TIGR00120">
    <property type="entry name" value="ArgJ"/>
    <property type="match status" value="1"/>
</dbReference>
<feature type="binding site" evidence="9">
    <location>
        <position position="192"/>
    </location>
    <ligand>
        <name>substrate</name>
    </ligand>
</feature>
<dbReference type="HAMAP" id="MF_01106">
    <property type="entry name" value="ArgJ"/>
    <property type="match status" value="1"/>
</dbReference>
<gene>
    <name evidence="9 10" type="primary">argJ</name>
    <name evidence="10" type="ORF">H8R02_13840</name>
</gene>
<keyword evidence="6 9" id="KW-0068">Autocatalytic cleavage</keyword>
<dbReference type="Gene3D" id="3.60.70.12">
    <property type="entry name" value="L-amino peptidase D-ALA esterase/amidase"/>
    <property type="match status" value="1"/>
</dbReference>
<evidence type="ECO:0000256" key="4">
    <source>
        <dbReference type="ARBA" id="ARBA00022605"/>
    </source>
</evidence>
<dbReference type="InterPro" id="IPR042195">
    <property type="entry name" value="ArgJ_beta_C"/>
</dbReference>
<dbReference type="CDD" id="cd02152">
    <property type="entry name" value="OAT"/>
    <property type="match status" value="1"/>
</dbReference>
<feature type="site" description="Involved in the stabilization of negative charge on the oxyanion by the formation of the oxyanion hole" evidence="9">
    <location>
        <position position="119"/>
    </location>
</feature>
<feature type="binding site" evidence="9">
    <location>
        <position position="181"/>
    </location>
    <ligand>
        <name>substrate</name>
    </ligand>
</feature>
<dbReference type="Gene3D" id="3.10.20.340">
    <property type="entry name" value="ArgJ beta chain, C-terminal domain"/>
    <property type="match status" value="1"/>
</dbReference>
<comment type="caution">
    <text evidence="10">The sequence shown here is derived from an EMBL/GenBank/DDBJ whole genome shotgun (WGS) entry which is preliminary data.</text>
</comment>
<organism evidence="10 11">
    <name type="scientific">Ramlibacter albus</name>
    <dbReference type="NCBI Taxonomy" id="2079448"/>
    <lineage>
        <taxon>Bacteria</taxon>
        <taxon>Pseudomonadati</taxon>
        <taxon>Pseudomonadota</taxon>
        <taxon>Betaproteobacteria</taxon>
        <taxon>Burkholderiales</taxon>
        <taxon>Comamonadaceae</taxon>
        <taxon>Ramlibacter</taxon>
    </lineage>
</organism>
<comment type="subunit">
    <text evidence="2 9">Heterotetramer of two alpha and two beta chains.</text>
</comment>
<comment type="catalytic activity">
    <reaction evidence="8 9">
        <text>N(2)-acetyl-L-ornithine + L-glutamate = N-acetyl-L-glutamate + L-ornithine</text>
        <dbReference type="Rhea" id="RHEA:15349"/>
        <dbReference type="ChEBI" id="CHEBI:29985"/>
        <dbReference type="ChEBI" id="CHEBI:44337"/>
        <dbReference type="ChEBI" id="CHEBI:46911"/>
        <dbReference type="ChEBI" id="CHEBI:57805"/>
        <dbReference type="EC" id="2.3.1.35"/>
    </reaction>
</comment>
<keyword evidence="4 9" id="KW-0028">Amino-acid biosynthesis</keyword>
<feature type="binding site" evidence="9">
    <location>
        <position position="403"/>
    </location>
    <ligand>
        <name>substrate</name>
    </ligand>
</feature>
<evidence type="ECO:0000256" key="1">
    <source>
        <dbReference type="ARBA" id="ARBA00006774"/>
    </source>
</evidence>
<evidence type="ECO:0000313" key="10">
    <source>
        <dbReference type="EMBL" id="MBC5765545.1"/>
    </source>
</evidence>
<comment type="catalytic activity">
    <reaction evidence="9">
        <text>L-glutamate + acetyl-CoA = N-acetyl-L-glutamate + CoA + H(+)</text>
        <dbReference type="Rhea" id="RHEA:24292"/>
        <dbReference type="ChEBI" id="CHEBI:15378"/>
        <dbReference type="ChEBI" id="CHEBI:29985"/>
        <dbReference type="ChEBI" id="CHEBI:44337"/>
        <dbReference type="ChEBI" id="CHEBI:57287"/>
        <dbReference type="ChEBI" id="CHEBI:57288"/>
        <dbReference type="EC" id="2.3.1.1"/>
    </reaction>
</comment>
<dbReference type="FunFam" id="3.10.20.340:FF:000001">
    <property type="entry name" value="Arginine biosynthesis bifunctional protein ArgJ, chloroplastic"/>
    <property type="match status" value="1"/>
</dbReference>
<evidence type="ECO:0000256" key="7">
    <source>
        <dbReference type="ARBA" id="ARBA00023315"/>
    </source>
</evidence>
<keyword evidence="5 9" id="KW-0808">Transferase</keyword>
<dbReference type="InterPro" id="IPR002813">
    <property type="entry name" value="Arg_biosynth_ArgJ"/>
</dbReference>
<dbReference type="GO" id="GO:0006592">
    <property type="term" value="P:ornithine biosynthetic process"/>
    <property type="evidence" value="ECO:0007669"/>
    <property type="project" value="TreeGrafter"/>
</dbReference>
<protein>
    <recommendedName>
        <fullName evidence="9">Arginine biosynthesis bifunctional protein ArgJ</fullName>
    </recommendedName>
    <domain>
        <recommendedName>
            <fullName evidence="9">Glutamate N-acetyltransferase</fullName>
            <ecNumber evidence="9">2.3.1.35</ecNumber>
        </recommendedName>
        <alternativeName>
            <fullName evidence="9">Ornithine acetyltransferase</fullName>
            <shortName evidence="9">OATase</shortName>
        </alternativeName>
        <alternativeName>
            <fullName evidence="9">Ornithine transacetylase</fullName>
        </alternativeName>
    </domain>
    <domain>
        <recommendedName>
            <fullName evidence="9">Amino-acid acetyltransferase</fullName>
            <ecNumber evidence="9">2.3.1.1</ecNumber>
        </recommendedName>
        <alternativeName>
            <fullName evidence="9">N-acetylglutamate synthase</fullName>
            <shortName evidence="9">AGSase</shortName>
        </alternativeName>
    </domain>
    <component>
        <recommendedName>
            <fullName evidence="9">Arginine biosynthesis bifunctional protein ArgJ alpha chain</fullName>
        </recommendedName>
    </component>
    <component>
        <recommendedName>
            <fullName evidence="9">Arginine biosynthesis bifunctional protein ArgJ beta chain</fullName>
        </recommendedName>
    </component>
</protein>
<evidence type="ECO:0000256" key="5">
    <source>
        <dbReference type="ARBA" id="ARBA00022679"/>
    </source>
</evidence>
<dbReference type="NCBIfam" id="NF003802">
    <property type="entry name" value="PRK05388.1"/>
    <property type="match status" value="1"/>
</dbReference>
<keyword evidence="3 9" id="KW-0055">Arginine biosynthesis</keyword>
<proteinExistence type="inferred from homology"/>
<dbReference type="FunFam" id="3.60.70.12:FF:000001">
    <property type="entry name" value="Arginine biosynthesis bifunctional protein ArgJ, chloroplastic"/>
    <property type="match status" value="1"/>
</dbReference>
<evidence type="ECO:0000256" key="9">
    <source>
        <dbReference type="HAMAP-Rule" id="MF_01106"/>
    </source>
</evidence>
<evidence type="ECO:0000256" key="6">
    <source>
        <dbReference type="ARBA" id="ARBA00022813"/>
    </source>
</evidence>
<evidence type="ECO:0000313" key="11">
    <source>
        <dbReference type="Proteomes" id="UP000596827"/>
    </source>
</evidence>
<feature type="binding site" evidence="9">
    <location>
        <position position="155"/>
    </location>
    <ligand>
        <name>substrate</name>
    </ligand>
</feature>
<dbReference type="Pfam" id="PF01960">
    <property type="entry name" value="ArgJ"/>
    <property type="match status" value="1"/>
</dbReference>
<comment type="function">
    <text evidence="9">Catalyzes two activities which are involved in the cyclic version of arginine biosynthesis: the synthesis of N-acetylglutamate from glutamate and acetyl-CoA as the acetyl donor, and of ornithine by transacetylation between N(2)-acetylornithine and glutamate.</text>
</comment>
<comment type="pathway">
    <text evidence="9">Amino-acid biosynthesis; L-arginine biosynthesis; N(2)-acetyl-L-ornithine from L-glutamate: step 1/4.</text>
</comment>
<evidence type="ECO:0000256" key="8">
    <source>
        <dbReference type="ARBA" id="ARBA00049439"/>
    </source>
</evidence>
<dbReference type="PANTHER" id="PTHR23100:SF0">
    <property type="entry name" value="ARGININE BIOSYNTHESIS BIFUNCTIONAL PROTEIN ARGJ, MITOCHONDRIAL"/>
    <property type="match status" value="1"/>
</dbReference>
<feature type="site" description="Cleavage; by autolysis" evidence="9">
    <location>
        <begin position="191"/>
        <end position="192"/>
    </location>
</feature>
<comment type="pathway">
    <text evidence="9">Amino-acid biosynthesis; L-arginine biosynthesis; L-ornithine and N-acetyl-L-glutamate from L-glutamate and N(2)-acetyl-L-ornithine (cyclic): step 1/1.</text>
</comment>
<evidence type="ECO:0000256" key="3">
    <source>
        <dbReference type="ARBA" id="ARBA00022571"/>
    </source>
</evidence>
<feature type="site" description="Involved in the stabilization of negative charge on the oxyanion by the formation of the oxyanion hole" evidence="9">
    <location>
        <position position="118"/>
    </location>
</feature>
<comment type="similarity">
    <text evidence="1 9">Belongs to the ArgJ family.</text>
</comment>
<dbReference type="EMBL" id="JACORU010000004">
    <property type="protein sequence ID" value="MBC5765545.1"/>
    <property type="molecule type" value="Genomic_DNA"/>
</dbReference>
<name>A0A923S2M5_9BURK</name>
<dbReference type="Proteomes" id="UP000596827">
    <property type="component" value="Unassembled WGS sequence"/>
</dbReference>
<keyword evidence="7 9" id="KW-0012">Acyltransferase</keyword>
<dbReference type="GO" id="GO:0004358">
    <property type="term" value="F:L-glutamate N-acetyltransferase activity, acting on acetyl-L-ornithine as donor"/>
    <property type="evidence" value="ECO:0007669"/>
    <property type="project" value="UniProtKB-UniRule"/>
</dbReference>
<feature type="active site" description="Nucleophile" evidence="9">
    <location>
        <position position="192"/>
    </location>
</feature>
<feature type="binding site" evidence="9">
    <location>
        <position position="279"/>
    </location>
    <ligand>
        <name>substrate</name>
    </ligand>
</feature>
<dbReference type="EC" id="2.3.1.1" evidence="9"/>
<feature type="binding site" evidence="9">
    <location>
        <position position="408"/>
    </location>
    <ligand>
        <name>substrate</name>
    </ligand>
</feature>
<sequence>MPVNLSAPDAAQLHPVAGVRIGVTEAGVRKANRKDLTVMLLDEGTAVGGVFTKNRFCAAPVQVCREHLVTGGIRAIVINTGNANAGTGEDGLARARSTCAAVARELKIAPEQVLPFSTGVIMEQLPVDRIEKGLPAAIADAQPGHWLKAAEGIMTTDTVPKAFSRQVQLDGATVTITGISKGAGMIRPNMATMLGFMATDANIAPALLSQLAFDLAEGSFNRVTVDGDTSTNDSFVVIATNKAQHAQVTSWNSAAGQALKDAMLAVARDLAHAIVRDGEGATKFIAVRVEGGRTQDECLKVAYAIAHSPLVKTAFFASDPNLGRILAAVGYAGIDDLDQTRIDLYLDDVHVATGGGRNPTYREEDGQRVMKQSEITVRVCLGRGKAADQVWTCDFSHDYVSINADYRS</sequence>
<dbReference type="GO" id="GO:0004042">
    <property type="term" value="F:L-glutamate N-acetyltransferase activity"/>
    <property type="evidence" value="ECO:0007669"/>
    <property type="project" value="UniProtKB-UniRule"/>
</dbReference>
<keyword evidence="9" id="KW-0511">Multifunctional enzyme</keyword>
<dbReference type="GO" id="GO:0005737">
    <property type="term" value="C:cytoplasm"/>
    <property type="evidence" value="ECO:0007669"/>
    <property type="project" value="UniProtKB-SubCell"/>
</dbReference>
<evidence type="ECO:0000256" key="2">
    <source>
        <dbReference type="ARBA" id="ARBA00011475"/>
    </source>
</evidence>
<dbReference type="EC" id="2.3.1.35" evidence="9"/>
<comment type="subcellular location">
    <subcellularLocation>
        <location evidence="9">Cytoplasm</location>
    </subcellularLocation>
</comment>